<comment type="caution">
    <text evidence="2">The sequence shown here is derived from an EMBL/GenBank/DDBJ whole genome shotgun (WGS) entry which is preliminary data.</text>
</comment>
<dbReference type="EMBL" id="VULT01000019">
    <property type="protein sequence ID" value="MSS18313.1"/>
    <property type="molecule type" value="Genomic_DNA"/>
</dbReference>
<dbReference type="InterPro" id="IPR022686">
    <property type="entry name" value="G2P_N"/>
</dbReference>
<dbReference type="RefSeq" id="WP_154327482.1">
    <property type="nucleotide sequence ID" value="NZ_CP045696.1"/>
</dbReference>
<dbReference type="AlphaFoldDB" id="A0A6L5XFP4"/>
<evidence type="ECO:0000313" key="2">
    <source>
        <dbReference type="EMBL" id="MSS18313.1"/>
    </source>
</evidence>
<proteinExistence type="predicted"/>
<evidence type="ECO:0000259" key="1">
    <source>
        <dbReference type="Pfam" id="PF05144"/>
    </source>
</evidence>
<dbReference type="Pfam" id="PF05144">
    <property type="entry name" value="Phage_CRI"/>
    <property type="match status" value="1"/>
</dbReference>
<accession>A0A6L5XFP4</accession>
<organism evidence="2 3">
    <name type="scientific">Sodaliphilus pleomorphus</name>
    <dbReference type="NCBI Taxonomy" id="2606626"/>
    <lineage>
        <taxon>Bacteria</taxon>
        <taxon>Pseudomonadati</taxon>
        <taxon>Bacteroidota</taxon>
        <taxon>Bacteroidia</taxon>
        <taxon>Bacteroidales</taxon>
        <taxon>Muribaculaceae</taxon>
        <taxon>Sodaliphilus</taxon>
    </lineage>
</organism>
<protein>
    <recommendedName>
        <fullName evidence="1">Replication-associated protein G2P N-terminal domain-containing protein</fullName>
    </recommendedName>
</protein>
<gene>
    <name evidence="2" type="ORF">FYJ29_11165</name>
</gene>
<feature type="domain" description="Replication-associated protein G2P N-terminal" evidence="1">
    <location>
        <begin position="40"/>
        <end position="189"/>
    </location>
</feature>
<keyword evidence="3" id="KW-1185">Reference proteome</keyword>
<name>A0A6L5XFP4_9BACT</name>
<reference evidence="2 3" key="1">
    <citation type="submission" date="2019-08" db="EMBL/GenBank/DDBJ databases">
        <title>In-depth cultivation of the pig gut microbiome towards novel bacterial diversity and tailored functional studies.</title>
        <authorList>
            <person name="Wylensek D."/>
            <person name="Hitch T.C.A."/>
            <person name="Clavel T."/>
        </authorList>
    </citation>
    <scope>NUCLEOTIDE SEQUENCE [LARGE SCALE GENOMIC DNA]</scope>
    <source>
        <strain evidence="2 3">Oil-RF-744-WCA-WT-10</strain>
    </source>
</reference>
<sequence>MFDTVNFKLTAADVEGVSFIEETPCYLTDVATHQYNGGDLVVTGNLAGLKVTVNRWQVRVKDGSLCKWFLGDNFKSMGRADVQRAVERLSDELHLPMNLAAVTRLDVGCNIITQHPTEVYINHLGVLAWAKRLLQPSGLYYHRRDEKLCFYDKNREQRARGEQPPDLYRGRNVLRYEQRYTHRLASVLGVPAVTGATLFDEAFYIAVVKRWRDTYKAIRKINEIQLNFQAMKSKQQLYRFGVLSLVERAGGEVEFIAQIAEAQKRGELTAKQAHDLRQAVKAACQEREGLTVKSEAIDELNKKVAEAVRFYR</sequence>
<evidence type="ECO:0000313" key="3">
    <source>
        <dbReference type="Proteomes" id="UP000483362"/>
    </source>
</evidence>
<dbReference type="Proteomes" id="UP000483362">
    <property type="component" value="Unassembled WGS sequence"/>
</dbReference>
<dbReference type="GO" id="GO:0006260">
    <property type="term" value="P:DNA replication"/>
    <property type="evidence" value="ECO:0007669"/>
    <property type="project" value="InterPro"/>
</dbReference>